<organism evidence="7 8">
    <name type="scientific">Amylocarpus encephaloides</name>
    <dbReference type="NCBI Taxonomy" id="45428"/>
    <lineage>
        <taxon>Eukaryota</taxon>
        <taxon>Fungi</taxon>
        <taxon>Dikarya</taxon>
        <taxon>Ascomycota</taxon>
        <taxon>Pezizomycotina</taxon>
        <taxon>Leotiomycetes</taxon>
        <taxon>Helotiales</taxon>
        <taxon>Helotiales incertae sedis</taxon>
        <taxon>Amylocarpus</taxon>
    </lineage>
</organism>
<accession>A0A9P8C5I5</accession>
<keyword evidence="8" id="KW-1185">Reference proteome</keyword>
<dbReference type="EMBL" id="MU251470">
    <property type="protein sequence ID" value="KAG9234237.1"/>
    <property type="molecule type" value="Genomic_DNA"/>
</dbReference>
<evidence type="ECO:0008006" key="9">
    <source>
        <dbReference type="Google" id="ProtNLM"/>
    </source>
</evidence>
<dbReference type="OrthoDB" id="3358017at2759"/>
<proteinExistence type="predicted"/>
<evidence type="ECO:0000256" key="2">
    <source>
        <dbReference type="ARBA" id="ARBA00022692"/>
    </source>
</evidence>
<dbReference type="PANTHER" id="PTHR31465:SF13">
    <property type="entry name" value="RTA1 DOMAIN PROTEIN-RELATED"/>
    <property type="match status" value="1"/>
</dbReference>
<evidence type="ECO:0000313" key="8">
    <source>
        <dbReference type="Proteomes" id="UP000824998"/>
    </source>
</evidence>
<protein>
    <recommendedName>
        <fullName evidence="9">RTA1 domain protein</fullName>
    </recommendedName>
</protein>
<reference evidence="7" key="1">
    <citation type="journal article" date="2021" name="IMA Fungus">
        <title>Genomic characterization of three marine fungi, including Emericellopsis atlantica sp. nov. with signatures of a generalist lifestyle and marine biomass degradation.</title>
        <authorList>
            <person name="Hagestad O.C."/>
            <person name="Hou L."/>
            <person name="Andersen J.H."/>
            <person name="Hansen E.H."/>
            <person name="Altermark B."/>
            <person name="Li C."/>
            <person name="Kuhnert E."/>
            <person name="Cox R.J."/>
            <person name="Crous P.W."/>
            <person name="Spatafora J.W."/>
            <person name="Lail K."/>
            <person name="Amirebrahimi M."/>
            <person name="Lipzen A."/>
            <person name="Pangilinan J."/>
            <person name="Andreopoulos W."/>
            <person name="Hayes R.D."/>
            <person name="Ng V."/>
            <person name="Grigoriev I.V."/>
            <person name="Jackson S.A."/>
            <person name="Sutton T.D.S."/>
            <person name="Dobson A.D.W."/>
            <person name="Rama T."/>
        </authorList>
    </citation>
    <scope>NUCLEOTIDE SEQUENCE</scope>
    <source>
        <strain evidence="7">TRa018bII</strain>
    </source>
</reference>
<evidence type="ECO:0000256" key="6">
    <source>
        <dbReference type="SAM" id="Phobius"/>
    </source>
</evidence>
<feature type="region of interest" description="Disordered" evidence="5">
    <location>
        <begin position="327"/>
        <end position="355"/>
    </location>
</feature>
<evidence type="ECO:0000313" key="7">
    <source>
        <dbReference type="EMBL" id="KAG9234237.1"/>
    </source>
</evidence>
<comment type="caution">
    <text evidence="7">The sequence shown here is derived from an EMBL/GenBank/DDBJ whole genome shotgun (WGS) entry which is preliminary data.</text>
</comment>
<dbReference type="GO" id="GO:0016020">
    <property type="term" value="C:membrane"/>
    <property type="evidence" value="ECO:0007669"/>
    <property type="project" value="UniProtKB-SubCell"/>
</dbReference>
<keyword evidence="2 6" id="KW-0812">Transmembrane</keyword>
<keyword evidence="4 6" id="KW-0472">Membrane</keyword>
<feature type="transmembrane region" description="Helical" evidence="6">
    <location>
        <begin position="200"/>
        <end position="219"/>
    </location>
</feature>
<feature type="transmembrane region" description="Helical" evidence="6">
    <location>
        <begin position="20"/>
        <end position="38"/>
    </location>
</feature>
<gene>
    <name evidence="7" type="ORF">BJ875DRAFT_401497</name>
</gene>
<comment type="subcellular location">
    <subcellularLocation>
        <location evidence="1">Membrane</location>
        <topology evidence="1">Multi-pass membrane protein</topology>
    </subcellularLocation>
</comment>
<feature type="transmembrane region" description="Helical" evidence="6">
    <location>
        <begin position="84"/>
        <end position="108"/>
    </location>
</feature>
<sequence>MGDDGHYVPGSLWFYAPNKGAPVVWATLFAISMGMHAYQCTRYKCWKVTGIFPWASLLFVIGYVSREVGAFDYGNVKIFITSTVFIYAAPPLYELANYFILSRILYYVPYHSPIHPGRVFTTFGFLSSVIEALNANGIAYMANTTLSPKKQDIGKSLVKAALLLQLVVLFAFAFLAITFQRRCMKASLMPNNLRMPLSTLYISSSLIFVRTLFRTIEFFTTASLNFHDENLDPRSLSPVLRYECFFWIFEGVLMVLNSFIMNRWHPMRFLPRNNKIYLALDGITEVEGPGYEDKRHWLVTFVDPFDINGLLKGQKLEDKFWETHQDGRDTGVTASGDVVQGREQDKETAIGTANA</sequence>
<name>A0A9P8C5I5_9HELO</name>
<feature type="transmembrane region" description="Helical" evidence="6">
    <location>
        <begin position="45"/>
        <end position="64"/>
    </location>
</feature>
<evidence type="ECO:0000256" key="3">
    <source>
        <dbReference type="ARBA" id="ARBA00022989"/>
    </source>
</evidence>
<evidence type="ECO:0000256" key="4">
    <source>
        <dbReference type="ARBA" id="ARBA00023136"/>
    </source>
</evidence>
<dbReference type="Proteomes" id="UP000824998">
    <property type="component" value="Unassembled WGS sequence"/>
</dbReference>
<feature type="transmembrane region" description="Helical" evidence="6">
    <location>
        <begin position="120"/>
        <end position="142"/>
    </location>
</feature>
<dbReference type="PANTHER" id="PTHR31465">
    <property type="entry name" value="PROTEIN RTA1-RELATED"/>
    <property type="match status" value="1"/>
</dbReference>
<dbReference type="AlphaFoldDB" id="A0A9P8C5I5"/>
<keyword evidence="3 6" id="KW-1133">Transmembrane helix</keyword>
<feature type="transmembrane region" description="Helical" evidence="6">
    <location>
        <begin position="162"/>
        <end position="179"/>
    </location>
</feature>
<dbReference type="InterPro" id="IPR007568">
    <property type="entry name" value="RTA1"/>
</dbReference>
<dbReference type="Pfam" id="PF04479">
    <property type="entry name" value="RTA1"/>
    <property type="match status" value="1"/>
</dbReference>
<evidence type="ECO:0000256" key="1">
    <source>
        <dbReference type="ARBA" id="ARBA00004141"/>
    </source>
</evidence>
<feature type="transmembrane region" description="Helical" evidence="6">
    <location>
        <begin position="239"/>
        <end position="260"/>
    </location>
</feature>
<evidence type="ECO:0000256" key="5">
    <source>
        <dbReference type="SAM" id="MobiDB-lite"/>
    </source>
</evidence>